<evidence type="ECO:0000256" key="6">
    <source>
        <dbReference type="ARBA" id="ARBA00023175"/>
    </source>
</evidence>
<dbReference type="PROSITE" id="PS51757">
    <property type="entry name" value="TH1"/>
    <property type="match status" value="1"/>
</dbReference>
<feature type="binding site" evidence="9">
    <location>
        <begin position="77"/>
        <end position="84"/>
    </location>
    <ligand>
        <name>ATP</name>
        <dbReference type="ChEBI" id="CHEBI:30616"/>
    </ligand>
</feature>
<gene>
    <name evidence="14" type="ORF">ASIM_LOCUS10502</name>
</gene>
<evidence type="ECO:0000256" key="8">
    <source>
        <dbReference type="PROSITE-ProRule" id="PRU00192"/>
    </source>
</evidence>
<reference evidence="16" key="1">
    <citation type="submission" date="2017-02" db="UniProtKB">
        <authorList>
            <consortium name="WormBaseParasite"/>
        </authorList>
    </citation>
    <scope>IDENTIFICATION</scope>
</reference>
<dbReference type="GO" id="GO:0007015">
    <property type="term" value="P:actin filament organization"/>
    <property type="evidence" value="ECO:0007669"/>
    <property type="project" value="TreeGrafter"/>
</dbReference>
<dbReference type="InterPro" id="IPR036028">
    <property type="entry name" value="SH3-like_dom_sf"/>
</dbReference>
<comment type="similarity">
    <text evidence="1 9">Belongs to the TRAFAC class myosin-kinesin ATPase superfamily. Myosin family.</text>
</comment>
<dbReference type="GO" id="GO:0005902">
    <property type="term" value="C:microvillus"/>
    <property type="evidence" value="ECO:0007669"/>
    <property type="project" value="TreeGrafter"/>
</dbReference>
<feature type="compositionally biased region" description="Polar residues" evidence="10">
    <location>
        <begin position="953"/>
        <end position="963"/>
    </location>
</feature>
<protein>
    <submittedName>
        <fullName evidence="16">Unconventional myosin-Ie</fullName>
    </submittedName>
</protein>
<keyword evidence="15" id="KW-1185">Reference proteome</keyword>
<evidence type="ECO:0000256" key="7">
    <source>
        <dbReference type="ARBA" id="ARBA00023203"/>
    </source>
</evidence>
<evidence type="ECO:0000259" key="11">
    <source>
        <dbReference type="PROSITE" id="PS50002"/>
    </source>
</evidence>
<dbReference type="Gene3D" id="1.20.120.720">
    <property type="entry name" value="Myosin VI head, motor domain, U50 subdomain"/>
    <property type="match status" value="1"/>
</dbReference>
<dbReference type="SMART" id="SM00242">
    <property type="entry name" value="MYSc"/>
    <property type="match status" value="1"/>
</dbReference>
<evidence type="ECO:0000256" key="1">
    <source>
        <dbReference type="ARBA" id="ARBA00008314"/>
    </source>
</evidence>
<keyword evidence="2 8" id="KW-0728">SH3 domain</keyword>
<dbReference type="Gene3D" id="2.30.30.40">
    <property type="entry name" value="SH3 Domains"/>
    <property type="match status" value="1"/>
</dbReference>
<dbReference type="GO" id="GO:0006897">
    <property type="term" value="P:endocytosis"/>
    <property type="evidence" value="ECO:0007669"/>
    <property type="project" value="TreeGrafter"/>
</dbReference>
<dbReference type="Gene3D" id="1.10.10.820">
    <property type="match status" value="1"/>
</dbReference>
<dbReference type="PROSITE" id="PS51456">
    <property type="entry name" value="MYOSIN_MOTOR"/>
    <property type="match status" value="1"/>
</dbReference>
<keyword evidence="6 9" id="KW-0505">Motor protein</keyword>
<evidence type="ECO:0000256" key="10">
    <source>
        <dbReference type="SAM" id="MobiDB-lite"/>
    </source>
</evidence>
<dbReference type="WBParaSite" id="ASIM_0001094401-mRNA-1">
    <property type="protein sequence ID" value="ASIM_0001094401-mRNA-1"/>
    <property type="gene ID" value="ASIM_0001094401"/>
</dbReference>
<accession>A0A0M3JSI6</accession>
<dbReference type="FunFam" id="1.10.10.820:FF:000001">
    <property type="entry name" value="Myosin heavy chain"/>
    <property type="match status" value="1"/>
</dbReference>
<evidence type="ECO:0000256" key="3">
    <source>
        <dbReference type="ARBA" id="ARBA00022741"/>
    </source>
</evidence>
<dbReference type="InterPro" id="IPR001609">
    <property type="entry name" value="Myosin_head_motor_dom-like"/>
</dbReference>
<organism evidence="16">
    <name type="scientific">Anisakis simplex</name>
    <name type="common">Herring worm</name>
    <dbReference type="NCBI Taxonomy" id="6269"/>
    <lineage>
        <taxon>Eukaryota</taxon>
        <taxon>Metazoa</taxon>
        <taxon>Ecdysozoa</taxon>
        <taxon>Nematoda</taxon>
        <taxon>Chromadorea</taxon>
        <taxon>Rhabditida</taxon>
        <taxon>Spirurina</taxon>
        <taxon>Ascaridomorpha</taxon>
        <taxon>Ascaridoidea</taxon>
        <taxon>Anisakidae</taxon>
        <taxon>Anisakis</taxon>
        <taxon>Anisakis simplex complex</taxon>
    </lineage>
</organism>
<dbReference type="InterPro" id="IPR036961">
    <property type="entry name" value="Kinesin_motor_dom_sf"/>
</dbReference>
<feature type="domain" description="TH1" evidence="13">
    <location>
        <begin position="696"/>
        <end position="889"/>
    </location>
</feature>
<evidence type="ECO:0000256" key="5">
    <source>
        <dbReference type="ARBA" id="ARBA00023123"/>
    </source>
</evidence>
<evidence type="ECO:0000256" key="4">
    <source>
        <dbReference type="ARBA" id="ARBA00022840"/>
    </source>
</evidence>
<evidence type="ECO:0000259" key="13">
    <source>
        <dbReference type="PROSITE" id="PS51757"/>
    </source>
</evidence>
<dbReference type="Pfam" id="PF00063">
    <property type="entry name" value="Myosin_head"/>
    <property type="match status" value="1"/>
</dbReference>
<evidence type="ECO:0000256" key="9">
    <source>
        <dbReference type="PROSITE-ProRule" id="PRU00782"/>
    </source>
</evidence>
<dbReference type="Gene3D" id="3.40.850.10">
    <property type="entry name" value="Kinesin motor domain"/>
    <property type="match status" value="1"/>
</dbReference>
<keyword evidence="4 9" id="KW-0067">ATP-binding</keyword>
<feature type="region of interest" description="Actin-binding" evidence="9">
    <location>
        <begin position="535"/>
        <end position="557"/>
    </location>
</feature>
<dbReference type="Pfam" id="PF06017">
    <property type="entry name" value="Myosin_TH1"/>
    <property type="match status" value="1"/>
</dbReference>
<keyword evidence="7 9" id="KW-0009">Actin-binding</keyword>
<dbReference type="InterPro" id="IPR010926">
    <property type="entry name" value="Myosin_TH1"/>
</dbReference>
<dbReference type="InterPro" id="IPR001452">
    <property type="entry name" value="SH3_domain"/>
</dbReference>
<proteinExistence type="inferred from homology"/>
<keyword evidence="5 9" id="KW-0518">Myosin</keyword>
<dbReference type="Gene3D" id="1.20.58.530">
    <property type="match status" value="1"/>
</dbReference>
<dbReference type="CDD" id="cd01378">
    <property type="entry name" value="MYSc_Myo1"/>
    <property type="match status" value="1"/>
</dbReference>
<sequence length="1035" mass="118603">MCSLREDWNKQTFQTYIGPVLISVNPFKEMPYFTEREMQIYQGAAQYENPPHIYALADSMFRNMMIDNENQCVIISGESGAGKTVDAKFIMSYISRISGGGQRHIKDGILQSNPLLESFGNSATVRNWNSSRFGKYVEIVFSRGGEPIGGKISNFLLEKSRVVYQNQGERNFHIFYQLVAGADEALRSNLGISSLDYYNYLNHSGCYQIEGTDDAKEFKQTLHAMSVVGISNEKQMEVLQLVAAIMHIGNITFTEQNNYAAILDERFLEFPAFLLGLSTSAIKEKLTSRHMEGKWGRQTEQIEVTLNVQQAEFTRDAWVKELYARLFDFLISSVNEAIRVDSGVSGTPFSIGILDIYGFEIFDNNGFEQFCINFVNEKLQQIFIELTLKAEQEEYVSEGIKWQEIDYFNNKVVCDLIEARKPPGIMCILDDTCSQIHGQNEGADSKFLMKLNQLLSTNEHYRNGADCFVIKHYAGDVVYNVDCFCEKNRDVLYQDLISLMQHSERPFLAHMFPDVISSGAKTKPTSFSSKIRTQANDLVESLTKCAPHYVRCIKPNETKRPLDWDDKRVLHQVQYLGLRENIRVRRAGFAYRRKFEKFIYRYAILSKETWPNYRGDPRKAIEIICRSVCMDTDQYQLGKTKVFIKNPESLFLLEETRERMYDGYARTIQKAFRRFNARKQYMKVKQEACDLLYGHKERRRYSLNRNFVGDYIGLEYCPMLQILAGKRERIMFAATVSKYDRRFRVSKLDLLVTSKEIVLIGREVVKKGNEKGKIVEVVKRRIGYGELLSVGLSPYQDNFFVLNVRNSHTSLLETPLKTEFVTVVSKQYSQFTNGAVLHLLFCNSYQIILKKTRFGGGVRTVTFSNNPSCGDGINLVSKGKTLFVSVGPGLSNTSKPSAERPTIPNHKRIPTKSTQPHRAAPQPMRNHPPPASSNRVYPQPTNGVIEMNNNTLRDQTGTPSAFVQPQPLRKPKPPLKPKPMPLVEALYQYDAQDTDELSFQVGQRFELINKDPSGWWQGRMRDRTGLFPSNYVKEL</sequence>
<feature type="domain" description="SH3" evidence="11">
    <location>
        <begin position="978"/>
        <end position="1035"/>
    </location>
</feature>
<dbReference type="InterPro" id="IPR036072">
    <property type="entry name" value="MYSc_Myo1"/>
</dbReference>
<dbReference type="FunFam" id="2.30.30.40:FF:000072">
    <property type="entry name" value="Unconventional Myosin IB"/>
    <property type="match status" value="1"/>
</dbReference>
<dbReference type="EMBL" id="UYRR01031002">
    <property type="protein sequence ID" value="VDK43089.1"/>
    <property type="molecule type" value="Genomic_DNA"/>
</dbReference>
<evidence type="ECO:0000313" key="14">
    <source>
        <dbReference type="EMBL" id="VDK43089.1"/>
    </source>
</evidence>
<feature type="domain" description="Myosin motor" evidence="12">
    <location>
        <begin position="1"/>
        <end position="658"/>
    </location>
</feature>
<dbReference type="OrthoDB" id="6108017at2759"/>
<dbReference type="InterPro" id="IPR027417">
    <property type="entry name" value="P-loop_NTPase"/>
</dbReference>
<dbReference type="AlphaFoldDB" id="A0A0M3JSI6"/>
<evidence type="ECO:0000313" key="15">
    <source>
        <dbReference type="Proteomes" id="UP000267096"/>
    </source>
</evidence>
<name>A0A0M3JSI6_ANISI</name>
<evidence type="ECO:0000256" key="2">
    <source>
        <dbReference type="ARBA" id="ARBA00022443"/>
    </source>
</evidence>
<evidence type="ECO:0000313" key="16">
    <source>
        <dbReference type="WBParaSite" id="ASIM_0001094401-mRNA-1"/>
    </source>
</evidence>
<dbReference type="GO" id="GO:0000146">
    <property type="term" value="F:microfilament motor activity"/>
    <property type="evidence" value="ECO:0007669"/>
    <property type="project" value="TreeGrafter"/>
</dbReference>
<dbReference type="FunFam" id="1.20.58.530:FF:000007">
    <property type="entry name" value="Myosin IE"/>
    <property type="match status" value="1"/>
</dbReference>
<dbReference type="SUPFAM" id="SSF52540">
    <property type="entry name" value="P-loop containing nucleoside triphosphate hydrolases"/>
    <property type="match status" value="1"/>
</dbReference>
<dbReference type="GO" id="GO:0005524">
    <property type="term" value="F:ATP binding"/>
    <property type="evidence" value="ECO:0007669"/>
    <property type="project" value="UniProtKB-UniRule"/>
</dbReference>
<dbReference type="PRINTS" id="PR00452">
    <property type="entry name" value="SH3DOMAIN"/>
</dbReference>
<dbReference type="PRINTS" id="PR00193">
    <property type="entry name" value="MYOSINHEAVY"/>
</dbReference>
<feature type="region of interest" description="Disordered" evidence="10">
    <location>
        <begin position="890"/>
        <end position="935"/>
    </location>
</feature>
<reference evidence="14 15" key="2">
    <citation type="submission" date="2018-11" db="EMBL/GenBank/DDBJ databases">
        <authorList>
            <consortium name="Pathogen Informatics"/>
        </authorList>
    </citation>
    <scope>NUCLEOTIDE SEQUENCE [LARGE SCALE GENOMIC DNA]</scope>
</reference>
<dbReference type="GO" id="GO:0005737">
    <property type="term" value="C:cytoplasm"/>
    <property type="evidence" value="ECO:0007669"/>
    <property type="project" value="TreeGrafter"/>
</dbReference>
<dbReference type="PROSITE" id="PS50002">
    <property type="entry name" value="SH3"/>
    <property type="match status" value="1"/>
</dbReference>
<dbReference type="GO" id="GO:0016459">
    <property type="term" value="C:myosin complex"/>
    <property type="evidence" value="ECO:0007669"/>
    <property type="project" value="UniProtKB-KW"/>
</dbReference>
<evidence type="ECO:0000259" key="12">
    <source>
        <dbReference type="PROSITE" id="PS51456"/>
    </source>
</evidence>
<dbReference type="Gene3D" id="1.20.5.4820">
    <property type="match status" value="1"/>
</dbReference>
<dbReference type="SMART" id="SM00326">
    <property type="entry name" value="SH3"/>
    <property type="match status" value="1"/>
</dbReference>
<keyword evidence="3 9" id="KW-0547">Nucleotide-binding</keyword>
<dbReference type="PANTHER" id="PTHR13140:SF729">
    <property type="entry name" value="UNCONVENTIONAL MYOSIN-IE"/>
    <property type="match status" value="1"/>
</dbReference>
<dbReference type="SUPFAM" id="SSF50044">
    <property type="entry name" value="SH3-domain"/>
    <property type="match status" value="1"/>
</dbReference>
<feature type="region of interest" description="Disordered" evidence="10">
    <location>
        <begin position="953"/>
        <end position="977"/>
    </location>
</feature>
<dbReference type="GO" id="GO:0051015">
    <property type="term" value="F:actin filament binding"/>
    <property type="evidence" value="ECO:0007669"/>
    <property type="project" value="TreeGrafter"/>
</dbReference>
<dbReference type="Proteomes" id="UP000267096">
    <property type="component" value="Unassembled WGS sequence"/>
</dbReference>
<dbReference type="PANTHER" id="PTHR13140">
    <property type="entry name" value="MYOSIN"/>
    <property type="match status" value="1"/>
</dbReference>
<dbReference type="GO" id="GO:0005886">
    <property type="term" value="C:plasma membrane"/>
    <property type="evidence" value="ECO:0007669"/>
    <property type="project" value="TreeGrafter"/>
</dbReference>
<dbReference type="PROSITE" id="PS50096">
    <property type="entry name" value="IQ"/>
    <property type="match status" value="1"/>
</dbReference>
<dbReference type="Pfam" id="PF14604">
    <property type="entry name" value="SH3_9"/>
    <property type="match status" value="1"/>
</dbReference>